<dbReference type="InterPro" id="IPR030395">
    <property type="entry name" value="GP_PDE_dom"/>
</dbReference>
<feature type="signal peptide" evidence="1">
    <location>
        <begin position="1"/>
        <end position="23"/>
    </location>
</feature>
<dbReference type="Gene3D" id="3.20.20.190">
    <property type="entry name" value="Phosphatidylinositol (PI) phosphodiesterase"/>
    <property type="match status" value="1"/>
</dbReference>
<keyword evidence="1" id="KW-0732">Signal</keyword>
<feature type="non-terminal residue" evidence="3">
    <location>
        <position position="280"/>
    </location>
</feature>
<name>A0ABT6WAY7_9ACTN</name>
<dbReference type="RefSeq" id="WP_282704947.1">
    <property type="nucleotide sequence ID" value="NZ_JAAGKO020000106.1"/>
</dbReference>
<evidence type="ECO:0000259" key="2">
    <source>
        <dbReference type="PROSITE" id="PS51704"/>
    </source>
</evidence>
<gene>
    <name evidence="3" type="ORF">POF43_033845</name>
</gene>
<dbReference type="PROSITE" id="PS51704">
    <property type="entry name" value="GP_PDE"/>
    <property type="match status" value="1"/>
</dbReference>
<comment type="caution">
    <text evidence="3">The sequence shown here is derived from an EMBL/GenBank/DDBJ whole genome shotgun (WGS) entry which is preliminary data.</text>
</comment>
<proteinExistence type="predicted"/>
<feature type="domain" description="GP-PDE" evidence="2">
    <location>
        <begin position="36"/>
        <end position="280"/>
    </location>
</feature>
<dbReference type="Proteomes" id="UP001156398">
    <property type="component" value="Unassembled WGS sequence"/>
</dbReference>
<dbReference type="PANTHER" id="PTHR46211">
    <property type="entry name" value="GLYCEROPHOSPHORYL DIESTER PHOSPHODIESTERASE"/>
    <property type="match status" value="1"/>
</dbReference>
<organism evidence="3 4">
    <name type="scientific">Streptantibioticus silvisoli</name>
    <dbReference type="NCBI Taxonomy" id="2705255"/>
    <lineage>
        <taxon>Bacteria</taxon>
        <taxon>Bacillati</taxon>
        <taxon>Actinomycetota</taxon>
        <taxon>Actinomycetes</taxon>
        <taxon>Kitasatosporales</taxon>
        <taxon>Streptomycetaceae</taxon>
        <taxon>Streptantibioticus</taxon>
    </lineage>
</organism>
<protein>
    <submittedName>
        <fullName evidence="3">Glycerophosphodiester phosphodiesterase family protein</fullName>
    </submittedName>
</protein>
<evidence type="ECO:0000313" key="4">
    <source>
        <dbReference type="Proteomes" id="UP001156398"/>
    </source>
</evidence>
<dbReference type="SUPFAM" id="SSF51695">
    <property type="entry name" value="PLC-like phosphodiesterases"/>
    <property type="match status" value="1"/>
</dbReference>
<feature type="chain" id="PRO_5045289657" evidence="1">
    <location>
        <begin position="24"/>
        <end position="280"/>
    </location>
</feature>
<dbReference type="InterPro" id="IPR017946">
    <property type="entry name" value="PLC-like_Pdiesterase_TIM-brl"/>
</dbReference>
<dbReference type="PANTHER" id="PTHR46211:SF1">
    <property type="entry name" value="GLYCEROPHOSPHODIESTER PHOSPHODIESTERASE, CYTOPLASMIC"/>
    <property type="match status" value="1"/>
</dbReference>
<sequence length="280" mass="30727">MRIRLFAVLSGAVLALSALPLSAASFGHVSAVRPVVLTIGHRGAPAHAPENTLASIDAARRLGVTWVENDVQRTKDGRLIVMHDATLVRTTDARRRYPGRSPWRIADFTLADIERLDAGSWYGKRFAGERVPTLDAYLRRVDHNRQDLLLEIKDPRRYPGMVEQLAARLRADGWLDRAHQHGRLMVQSFDAGAVKRFHRLSPATVTGLLGNPPRRDLAADAGWLDSVNADAAHLTRSYADAVHAVRGDHGVPLRLYAWTVDDPDRAVALAGLGADGVITD</sequence>
<keyword evidence="4" id="KW-1185">Reference proteome</keyword>
<accession>A0ABT6WAY7</accession>
<dbReference type="EMBL" id="JAAGKO020000106">
    <property type="protein sequence ID" value="MDI5967649.1"/>
    <property type="molecule type" value="Genomic_DNA"/>
</dbReference>
<evidence type="ECO:0000313" key="3">
    <source>
        <dbReference type="EMBL" id="MDI5967649.1"/>
    </source>
</evidence>
<dbReference type="Pfam" id="PF03009">
    <property type="entry name" value="GDPD"/>
    <property type="match status" value="1"/>
</dbReference>
<reference evidence="3 4" key="1">
    <citation type="submission" date="2023-05" db="EMBL/GenBank/DDBJ databases">
        <title>Streptantibioticus silvisoli sp. nov., acidotolerant actinomycetes 1 from pine litter.</title>
        <authorList>
            <person name="Swiecimska M."/>
            <person name="Golinska P."/>
            <person name="Sangal V."/>
            <person name="Wachnowicz B."/>
            <person name="Goodfellow M."/>
        </authorList>
    </citation>
    <scope>NUCLEOTIDE SEQUENCE [LARGE SCALE GENOMIC DNA]</scope>
    <source>
        <strain evidence="3 4">SL54</strain>
    </source>
</reference>
<evidence type="ECO:0000256" key="1">
    <source>
        <dbReference type="SAM" id="SignalP"/>
    </source>
</evidence>